<dbReference type="AlphaFoldDB" id="A0A5B8LV30"/>
<evidence type="ECO:0000313" key="2">
    <source>
        <dbReference type="EMBL" id="QDZ11514.1"/>
    </source>
</evidence>
<keyword evidence="1" id="KW-1133">Transmembrane helix</keyword>
<evidence type="ECO:0008006" key="4">
    <source>
        <dbReference type="Google" id="ProtNLM"/>
    </source>
</evidence>
<dbReference type="EMBL" id="CP042304">
    <property type="protein sequence ID" value="QDZ11514.1"/>
    <property type="molecule type" value="Genomic_DNA"/>
</dbReference>
<feature type="transmembrane region" description="Helical" evidence="1">
    <location>
        <begin position="21"/>
        <end position="39"/>
    </location>
</feature>
<organism evidence="2 3">
    <name type="scientific">Devosia ginsengisoli</name>
    <dbReference type="NCBI Taxonomy" id="400770"/>
    <lineage>
        <taxon>Bacteria</taxon>
        <taxon>Pseudomonadati</taxon>
        <taxon>Pseudomonadota</taxon>
        <taxon>Alphaproteobacteria</taxon>
        <taxon>Hyphomicrobiales</taxon>
        <taxon>Devosiaceae</taxon>
        <taxon>Devosia</taxon>
    </lineage>
</organism>
<accession>A0A5B8LV30</accession>
<keyword evidence="1" id="KW-0812">Transmembrane</keyword>
<dbReference type="RefSeq" id="WP_146290333.1">
    <property type="nucleotide sequence ID" value="NZ_CP042304.1"/>
</dbReference>
<keyword evidence="1" id="KW-0472">Membrane</keyword>
<protein>
    <recommendedName>
        <fullName evidence="4">ABC transporter permease</fullName>
    </recommendedName>
</protein>
<gene>
    <name evidence="2" type="ORF">FPZ08_12525</name>
</gene>
<keyword evidence="3" id="KW-1185">Reference proteome</keyword>
<reference evidence="2 3" key="1">
    <citation type="submission" date="2019-07" db="EMBL/GenBank/DDBJ databases">
        <title>Full genome sequence of Devosia sp. Gsoil 520.</title>
        <authorList>
            <person name="Im W.-T."/>
        </authorList>
    </citation>
    <scope>NUCLEOTIDE SEQUENCE [LARGE SCALE GENOMIC DNA]</scope>
    <source>
        <strain evidence="2 3">Gsoil 520</strain>
    </source>
</reference>
<evidence type="ECO:0000256" key="1">
    <source>
        <dbReference type="SAM" id="Phobius"/>
    </source>
</evidence>
<dbReference type="Proteomes" id="UP000315364">
    <property type="component" value="Chromosome"/>
</dbReference>
<name>A0A5B8LV30_9HYPH</name>
<dbReference type="KEGG" id="dea:FPZ08_12525"/>
<dbReference type="OrthoDB" id="9775544at2"/>
<sequence length="106" mass="11093">MGSFWGAVRIGLLDMRGDLRRFLLLVVCLAVGTALISGVNSVGASITRAIDDGAAELMGGDVELSRADRLATADELATMAGFGTISTTIDTNLRAESPPGRRLCRP</sequence>
<evidence type="ECO:0000313" key="3">
    <source>
        <dbReference type="Proteomes" id="UP000315364"/>
    </source>
</evidence>
<proteinExistence type="predicted"/>